<keyword evidence="1" id="KW-1133">Transmembrane helix</keyword>
<keyword evidence="1" id="KW-0812">Transmembrane</keyword>
<name>A0A7D3V7J3_9VIRU</name>
<dbReference type="GO" id="GO:0016740">
    <property type="term" value="F:transferase activity"/>
    <property type="evidence" value="ECO:0007669"/>
    <property type="project" value="UniProtKB-KW"/>
</dbReference>
<evidence type="ECO:0000313" key="3">
    <source>
        <dbReference type="EMBL" id="QKF93916.1"/>
    </source>
</evidence>
<keyword evidence="1" id="KW-0472">Membrane</keyword>
<feature type="transmembrane region" description="Helical" evidence="1">
    <location>
        <begin position="233"/>
        <end position="256"/>
    </location>
</feature>
<dbReference type="InterPro" id="IPR002654">
    <property type="entry name" value="Glyco_trans_25"/>
</dbReference>
<dbReference type="Pfam" id="PF01755">
    <property type="entry name" value="Glyco_transf_25"/>
    <property type="match status" value="1"/>
</dbReference>
<feature type="domain" description="Glycosyl transferase family 25" evidence="2">
    <location>
        <begin position="3"/>
        <end position="177"/>
    </location>
</feature>
<keyword evidence="3" id="KW-0808">Transferase</keyword>
<proteinExistence type="predicted"/>
<dbReference type="EMBL" id="MT418680">
    <property type="protein sequence ID" value="QKF93916.1"/>
    <property type="molecule type" value="Genomic_DNA"/>
</dbReference>
<evidence type="ECO:0000256" key="1">
    <source>
        <dbReference type="SAM" id="Phobius"/>
    </source>
</evidence>
<sequence>MFNKILYINLKHRTDRNNNVISQLKKVTLLEKAERVDAIYGADLNINEISPQLITKQGKEDALNDKQRVYTYLTVGGIGCALSHRKTYQKIIDDNISAALILEDDITIDDNFNENLNLLQNKIPNDYDILFLGYHDTSIKYLNKSNNAFYTKPNKLYGLFGYIVTNKGARKLLNIFPITNQIDSEIPNHFNEILAYAVKPEYRLIFSDQSSIYTKFGTDIQIRKNKKECDNSILHVLLFIIVGANIFLLIMFYLMYKYLKNMYTNH</sequence>
<accession>A0A7D3V7J3</accession>
<protein>
    <submittedName>
        <fullName evidence="3">Glycosyl transferase family 25</fullName>
    </submittedName>
</protein>
<gene>
    <name evidence="3" type="ORF">Fadolivirus_1_458</name>
</gene>
<organism evidence="3 4">
    <name type="scientific">Fadolivirus FV1/VV64</name>
    <dbReference type="NCBI Taxonomy" id="3070911"/>
    <lineage>
        <taxon>Viruses</taxon>
        <taxon>Varidnaviria</taxon>
        <taxon>Bamfordvirae</taxon>
        <taxon>Nucleocytoviricota</taxon>
        <taxon>Megaviricetes</taxon>
        <taxon>Imitervirales</taxon>
        <taxon>Mimiviridae</taxon>
        <taxon>Klosneuvirinae</taxon>
        <taxon>Fadolivirus</taxon>
        <taxon>Fadolivirus algeromassiliense</taxon>
    </lineage>
</organism>
<keyword evidence="4" id="KW-1185">Reference proteome</keyword>
<evidence type="ECO:0000313" key="4">
    <source>
        <dbReference type="Proteomes" id="UP001162001"/>
    </source>
</evidence>
<evidence type="ECO:0000259" key="2">
    <source>
        <dbReference type="Pfam" id="PF01755"/>
    </source>
</evidence>
<dbReference type="CDD" id="cd06532">
    <property type="entry name" value="Glyco_transf_25"/>
    <property type="match status" value="1"/>
</dbReference>
<dbReference type="Proteomes" id="UP001162001">
    <property type="component" value="Segment"/>
</dbReference>
<reference evidence="3 4" key="1">
    <citation type="submission" date="2020-04" db="EMBL/GenBank/DDBJ databases">
        <title>Advantages and limits of metagenomic assembly and binning of a giant virus.</title>
        <authorList>
            <person name="Schulz F."/>
            <person name="Andreani J."/>
            <person name="Francis R."/>
            <person name="Boudjemaa H."/>
            <person name="Bou Khalil J.Y."/>
            <person name="Lee J."/>
            <person name="La Scola B."/>
            <person name="Woyke T."/>
        </authorList>
    </citation>
    <scope>NUCLEOTIDE SEQUENCE [LARGE SCALE GENOMIC DNA]</scope>
    <source>
        <strain evidence="3 4">FV1/VV64</strain>
    </source>
</reference>